<dbReference type="KEGG" id="rin:ACS15_0062"/>
<feature type="transmembrane region" description="Helical" evidence="1">
    <location>
        <begin position="76"/>
        <end position="98"/>
    </location>
</feature>
<dbReference type="InterPro" id="IPR048376">
    <property type="entry name" value="YqiJ_N"/>
</dbReference>
<evidence type="ECO:0000256" key="1">
    <source>
        <dbReference type="SAM" id="Phobius"/>
    </source>
</evidence>
<feature type="transmembrane region" description="Helical" evidence="1">
    <location>
        <begin position="12"/>
        <end position="34"/>
    </location>
</feature>
<accession>A0AAC9FQ05</accession>
<sequence length="218" mass="23005">MGDLLLPGNAPFVVAIGLMVVIGALESLSLLLGLSLTEHAGNLLVTHFGLDHSDTGAEPGAVGQFLGWLHIGRIPLLMVLILFLLGFAVVGLSLQQVLRVLTGWMAPPAFAAVLAAAGALPFVRQMGGLICRYLPQNETTAVSEEAFVGRTAQIVTGTASEGVPAEAKLVDEFGQPHYVRVEPDEPEQSFARGTTVLLVSRVSGSHYRVIANPHPDLL</sequence>
<evidence type="ECO:0000259" key="2">
    <source>
        <dbReference type="Pfam" id="PF07290"/>
    </source>
</evidence>
<organism evidence="4 5">
    <name type="scientific">Ralstonia insidiosa</name>
    <dbReference type="NCBI Taxonomy" id="190721"/>
    <lineage>
        <taxon>Bacteria</taxon>
        <taxon>Pseudomonadati</taxon>
        <taxon>Pseudomonadota</taxon>
        <taxon>Betaproteobacteria</taxon>
        <taxon>Burkholderiales</taxon>
        <taxon>Burkholderiaceae</taxon>
        <taxon>Ralstonia</taxon>
    </lineage>
</organism>
<dbReference type="Pfam" id="PF07290">
    <property type="entry name" value="YqiJ_OB"/>
    <property type="match status" value="1"/>
</dbReference>
<dbReference type="AlphaFoldDB" id="A0AAC9FQ05"/>
<evidence type="ECO:0000313" key="4">
    <source>
        <dbReference type="EMBL" id="ANH71420.1"/>
    </source>
</evidence>
<dbReference type="RefSeq" id="WP_021196824.1">
    <property type="nucleotide sequence ID" value="NZ_CP012605.1"/>
</dbReference>
<evidence type="ECO:0000313" key="5">
    <source>
        <dbReference type="Proteomes" id="UP000077927"/>
    </source>
</evidence>
<protein>
    <recommendedName>
        <fullName evidence="6">DUF1449 domain-containing protein</fullName>
    </recommendedName>
</protein>
<dbReference type="Proteomes" id="UP000077927">
    <property type="component" value="Chromosome 1"/>
</dbReference>
<keyword evidence="1" id="KW-0812">Transmembrane</keyword>
<keyword evidence="1" id="KW-1133">Transmembrane helix</keyword>
<keyword evidence="1" id="KW-0472">Membrane</keyword>
<evidence type="ECO:0008006" key="6">
    <source>
        <dbReference type="Google" id="ProtNLM"/>
    </source>
</evidence>
<feature type="transmembrane region" description="Helical" evidence="1">
    <location>
        <begin position="104"/>
        <end position="123"/>
    </location>
</feature>
<proteinExistence type="predicted"/>
<reference evidence="4 5" key="1">
    <citation type="submission" date="2015-09" db="EMBL/GenBank/DDBJ databases">
        <authorList>
            <person name="Xu Y."/>
            <person name="Nagy A."/>
            <person name="Liu N.T."/>
            <person name="Nou X."/>
        </authorList>
    </citation>
    <scope>NUCLEOTIDE SEQUENCE [LARGE SCALE GENOMIC DNA]</scope>
    <source>
        <strain evidence="4 5">FC1138</strain>
    </source>
</reference>
<gene>
    <name evidence="4" type="ORF">ACS15_0062</name>
</gene>
<feature type="domain" description="Inner membrane protein YqiJ OB-fold" evidence="2">
    <location>
        <begin position="147"/>
        <end position="210"/>
    </location>
</feature>
<dbReference type="EMBL" id="CP012605">
    <property type="protein sequence ID" value="ANH71420.1"/>
    <property type="molecule type" value="Genomic_DNA"/>
</dbReference>
<name>A0AAC9FQ05_9RALS</name>
<dbReference type="InterPro" id="IPR010840">
    <property type="entry name" value="YqiJ_OB"/>
</dbReference>
<evidence type="ECO:0000259" key="3">
    <source>
        <dbReference type="Pfam" id="PF21001"/>
    </source>
</evidence>
<feature type="domain" description="Inner membrane protein YqiJ N-terminal" evidence="3">
    <location>
        <begin position="9"/>
        <end position="124"/>
    </location>
</feature>
<dbReference type="Pfam" id="PF21001">
    <property type="entry name" value="YqiJ_N"/>
    <property type="match status" value="1"/>
</dbReference>